<keyword evidence="4" id="KW-0732">Signal</keyword>
<evidence type="ECO:0000256" key="3">
    <source>
        <dbReference type="ARBA" id="ARBA00022692"/>
    </source>
</evidence>
<evidence type="ECO:0000313" key="8">
    <source>
        <dbReference type="EMBL" id="VDP65627.1"/>
    </source>
</evidence>
<keyword evidence="9" id="KW-1185">Reference proteome</keyword>
<dbReference type="PANTHER" id="PTHR10766">
    <property type="entry name" value="TRANSMEMBRANE 9 SUPERFAMILY PROTEIN"/>
    <property type="match status" value="1"/>
</dbReference>
<comment type="similarity">
    <text evidence="2 7">Belongs to the nonaspanin (TM9SF) (TC 9.A.2) family.</text>
</comment>
<organism evidence="10">
    <name type="scientific">Schistosoma curassoni</name>
    <dbReference type="NCBI Taxonomy" id="6186"/>
    <lineage>
        <taxon>Eukaryota</taxon>
        <taxon>Metazoa</taxon>
        <taxon>Spiralia</taxon>
        <taxon>Lophotrochozoa</taxon>
        <taxon>Platyhelminthes</taxon>
        <taxon>Trematoda</taxon>
        <taxon>Digenea</taxon>
        <taxon>Strigeidida</taxon>
        <taxon>Schistosomatoidea</taxon>
        <taxon>Schistosomatidae</taxon>
        <taxon>Schistosoma</taxon>
    </lineage>
</organism>
<gene>
    <name evidence="8" type="ORF">SCUD_LOCUS18379</name>
</gene>
<proteinExistence type="inferred from homology"/>
<sequence>MGRQYCRVTSGGRLCNVYTIEAPFLSAHTNPPTHMLDSETIKELGVYGLLNRLDTGKSTGFGELHPRLLKELSYFVASPLSICFNLSVTQSRLPKDCKNVIYDVAEEVVLWMNTIGPYHNRQETYGYFTLPFCRGPKISIEHTHETLGEALQGTELQYSGIDIRFKINKPKSTMCEVDVNSDAYIAFSKAVEQQYWYQMYLDDLPIWAVVGEVSKDGHPSIWTHKELEIGYNENQIVFVNLINGDLTPLKLNTKITFSYKVSCLLFRLKLLNITNFGIFTYNLKSTVFNRVKLYDVAHCFYSCLSTVVLLVGYLRIYNINQGNSNYYQVHLRIK</sequence>
<evidence type="ECO:0000313" key="9">
    <source>
        <dbReference type="Proteomes" id="UP000279833"/>
    </source>
</evidence>
<reference evidence="8 9" key="2">
    <citation type="submission" date="2018-11" db="EMBL/GenBank/DDBJ databases">
        <authorList>
            <consortium name="Pathogen Informatics"/>
        </authorList>
    </citation>
    <scope>NUCLEOTIDE SEQUENCE [LARGE SCALE GENOMIC DNA]</scope>
    <source>
        <strain evidence="8">Dakar</strain>
        <strain evidence="9">Dakar, Senegal</strain>
    </source>
</reference>
<dbReference type="GO" id="GO:0072657">
    <property type="term" value="P:protein localization to membrane"/>
    <property type="evidence" value="ECO:0007669"/>
    <property type="project" value="TreeGrafter"/>
</dbReference>
<evidence type="ECO:0000256" key="5">
    <source>
        <dbReference type="ARBA" id="ARBA00022989"/>
    </source>
</evidence>
<evidence type="ECO:0000256" key="2">
    <source>
        <dbReference type="ARBA" id="ARBA00005227"/>
    </source>
</evidence>
<evidence type="ECO:0000256" key="6">
    <source>
        <dbReference type="ARBA" id="ARBA00023136"/>
    </source>
</evidence>
<dbReference type="Proteomes" id="UP000279833">
    <property type="component" value="Unassembled WGS sequence"/>
</dbReference>
<dbReference type="InterPro" id="IPR004240">
    <property type="entry name" value="EMP70"/>
</dbReference>
<dbReference type="AlphaFoldDB" id="A0A183KTI9"/>
<dbReference type="WBParaSite" id="SCUD_0001838201-mRNA-1">
    <property type="protein sequence ID" value="SCUD_0001838201-mRNA-1"/>
    <property type="gene ID" value="SCUD_0001838201"/>
</dbReference>
<dbReference type="Pfam" id="PF02990">
    <property type="entry name" value="EMP70"/>
    <property type="match status" value="1"/>
</dbReference>
<keyword evidence="6" id="KW-0472">Membrane</keyword>
<dbReference type="PANTHER" id="PTHR10766:SF41">
    <property type="entry name" value="TRANSMEMBRANE 9 SUPERFAMILY MEMBER 3"/>
    <property type="match status" value="1"/>
</dbReference>
<evidence type="ECO:0000313" key="10">
    <source>
        <dbReference type="WBParaSite" id="SCUD_0001838201-mRNA-1"/>
    </source>
</evidence>
<evidence type="ECO:0000256" key="4">
    <source>
        <dbReference type="ARBA" id="ARBA00022729"/>
    </source>
</evidence>
<keyword evidence="3" id="KW-0812">Transmembrane</keyword>
<evidence type="ECO:0000256" key="1">
    <source>
        <dbReference type="ARBA" id="ARBA00004141"/>
    </source>
</evidence>
<keyword evidence="5" id="KW-1133">Transmembrane helix</keyword>
<evidence type="ECO:0000256" key="7">
    <source>
        <dbReference type="RuleBase" id="RU363079"/>
    </source>
</evidence>
<dbReference type="GO" id="GO:0016020">
    <property type="term" value="C:membrane"/>
    <property type="evidence" value="ECO:0007669"/>
    <property type="project" value="UniProtKB-SubCell"/>
</dbReference>
<accession>A0A183KTI9</accession>
<dbReference type="STRING" id="6186.A0A183KTI9"/>
<comment type="subcellular location">
    <subcellularLocation>
        <location evidence="1">Membrane</location>
        <topology evidence="1">Multi-pass membrane protein</topology>
    </subcellularLocation>
</comment>
<name>A0A183KTI9_9TREM</name>
<reference evidence="10" key="1">
    <citation type="submission" date="2016-06" db="UniProtKB">
        <authorList>
            <consortium name="WormBaseParasite"/>
        </authorList>
    </citation>
    <scope>IDENTIFICATION</scope>
</reference>
<dbReference type="EMBL" id="UZAK01040943">
    <property type="protein sequence ID" value="VDP65627.1"/>
    <property type="molecule type" value="Genomic_DNA"/>
</dbReference>
<protein>
    <recommendedName>
        <fullName evidence="7">Transmembrane 9 superfamily member</fullName>
    </recommendedName>
</protein>